<proteinExistence type="inferred from homology"/>
<evidence type="ECO:0000256" key="3">
    <source>
        <dbReference type="ARBA" id="ARBA00022448"/>
    </source>
</evidence>
<dbReference type="EMBL" id="JBHRSV010000031">
    <property type="protein sequence ID" value="MFC2927412.1"/>
    <property type="molecule type" value="Genomic_DNA"/>
</dbReference>
<dbReference type="InterPro" id="IPR036163">
    <property type="entry name" value="HMA_dom_sf"/>
</dbReference>
<evidence type="ECO:0000256" key="14">
    <source>
        <dbReference type="ARBA" id="ARBA00023136"/>
    </source>
</evidence>
<dbReference type="CDD" id="cd00371">
    <property type="entry name" value="HMA"/>
    <property type="match status" value="1"/>
</dbReference>
<dbReference type="InterPro" id="IPR023214">
    <property type="entry name" value="HAD_sf"/>
</dbReference>
<evidence type="ECO:0000256" key="11">
    <source>
        <dbReference type="ARBA" id="ARBA00022967"/>
    </source>
</evidence>
<evidence type="ECO:0000313" key="18">
    <source>
        <dbReference type="Proteomes" id="UP001595379"/>
    </source>
</evidence>
<dbReference type="SUPFAM" id="SSF55008">
    <property type="entry name" value="HMA, heavy metal-associated domain"/>
    <property type="match status" value="1"/>
</dbReference>
<feature type="transmembrane region" description="Helical" evidence="15">
    <location>
        <begin position="363"/>
        <end position="382"/>
    </location>
</feature>
<comment type="caution">
    <text evidence="17">The sequence shown here is derived from an EMBL/GenBank/DDBJ whole genome shotgun (WGS) entry which is preliminary data.</text>
</comment>
<evidence type="ECO:0000256" key="7">
    <source>
        <dbReference type="ARBA" id="ARBA00022723"/>
    </source>
</evidence>
<dbReference type="InterPro" id="IPR023299">
    <property type="entry name" value="ATPase_P-typ_cyto_dom_N"/>
</dbReference>
<dbReference type="PRINTS" id="PR00120">
    <property type="entry name" value="HATPASE"/>
</dbReference>
<feature type="transmembrane region" description="Helical" evidence="15">
    <location>
        <begin position="388"/>
        <end position="412"/>
    </location>
</feature>
<dbReference type="PANTHER" id="PTHR43520:SF5">
    <property type="entry name" value="CATION-TRANSPORTING P-TYPE ATPASE-RELATED"/>
    <property type="match status" value="1"/>
</dbReference>
<feature type="transmembrane region" description="Helical" evidence="15">
    <location>
        <begin position="677"/>
        <end position="697"/>
    </location>
</feature>
<feature type="domain" description="HMA" evidence="16">
    <location>
        <begin position="27"/>
        <end position="93"/>
    </location>
</feature>
<evidence type="ECO:0000259" key="16">
    <source>
        <dbReference type="PROSITE" id="PS50846"/>
    </source>
</evidence>
<dbReference type="InterPro" id="IPR059000">
    <property type="entry name" value="ATPase_P-type_domA"/>
</dbReference>
<evidence type="ECO:0000256" key="15">
    <source>
        <dbReference type="RuleBase" id="RU362081"/>
    </source>
</evidence>
<dbReference type="Gene3D" id="3.30.70.100">
    <property type="match status" value="1"/>
</dbReference>
<dbReference type="Pfam" id="PF00403">
    <property type="entry name" value="HMA"/>
    <property type="match status" value="1"/>
</dbReference>
<evidence type="ECO:0000256" key="4">
    <source>
        <dbReference type="ARBA" id="ARBA00022475"/>
    </source>
</evidence>
<dbReference type="SUPFAM" id="SSF56784">
    <property type="entry name" value="HAD-like"/>
    <property type="match status" value="1"/>
</dbReference>
<keyword evidence="9 15" id="KW-0067">ATP-binding</keyword>
<sequence>MAAIDPAYSVSTDADPTAFVRERDGHREIDLLVKGVHCAGCIARVEGGMTEMPGVRNARLNLSTGRLALSWDGDKSKARDFVRRLAEIGYPATPYAPEESRSAQDVEEKRLLKCMAVAGFATANVMLFSIPVWFGQGEMDAGTTGLMHWLSALIVLPSVAYAGRPFFESAWRALRARQVNMDVPITLGVTLACALSICETVWGSGHVYFDAAAMLLFFLLIGRFLDTRLRARAGAAARRLASMQAATANRMDANGHVEAIPARDVKPGDRLLIAAGEKVPVDAIVFEGDTTLDTALVTGETLPRAAAAGEKIFSGMVNLTAPVIAIAEARREDSLLAEITRLVEAGEQGRSRYVRLADRAAKLYVPMVHTLAASSAIGWLVFGAEIYTAIIIAVSVLIITCPCALALAVPAVQVVATGRLYRSGVLVKSGDALERMSEADLAVFDKTGTLTVGKPQLINRDTLGHENFELAAMLARTSRHPLSRAVADLAGMGDVTPKVRETPGGGLEAVVNGKSVRFGSAAWLGLEGGTDGVSEAWLMVEGQDPVRFAFADTLRPDAAETVSRLRVLGLEPVLLSGDREGAVREVAEALGIAHWRAGLKPQEKIAEIEGFKTRGRRALMVGDGINDAPALASAHVSVSPAAAADISQAAADFVLQGEGLSAIAEAILVSRAARRRVLENFGLTILYNCIAVPLAVFGFVTPLVAAIAMSGSSMVVTLNALRLTRS</sequence>
<keyword evidence="3" id="KW-0813">Transport</keyword>
<reference evidence="18" key="1">
    <citation type="journal article" date="2019" name="Int. J. Syst. Evol. Microbiol.">
        <title>The Global Catalogue of Microorganisms (GCM) 10K type strain sequencing project: providing services to taxonomists for standard genome sequencing and annotation.</title>
        <authorList>
            <consortium name="The Broad Institute Genomics Platform"/>
            <consortium name="The Broad Institute Genome Sequencing Center for Infectious Disease"/>
            <person name="Wu L."/>
            <person name="Ma J."/>
        </authorList>
    </citation>
    <scope>NUCLEOTIDE SEQUENCE [LARGE SCALE GENOMIC DNA]</scope>
    <source>
        <strain evidence="18">KCTC 52487</strain>
    </source>
</reference>
<dbReference type="Proteomes" id="UP001595379">
    <property type="component" value="Unassembled WGS sequence"/>
</dbReference>
<dbReference type="PANTHER" id="PTHR43520">
    <property type="entry name" value="ATP7, ISOFORM B"/>
    <property type="match status" value="1"/>
</dbReference>
<dbReference type="InterPro" id="IPR001757">
    <property type="entry name" value="P_typ_ATPase"/>
</dbReference>
<evidence type="ECO:0000313" key="17">
    <source>
        <dbReference type="EMBL" id="MFC2927412.1"/>
    </source>
</evidence>
<dbReference type="NCBIfam" id="TIGR01494">
    <property type="entry name" value="ATPase_P-type"/>
    <property type="match status" value="2"/>
</dbReference>
<dbReference type="Gene3D" id="2.70.150.10">
    <property type="entry name" value="Calcium-transporting ATPase, cytoplasmic transduction domain A"/>
    <property type="match status" value="1"/>
</dbReference>
<dbReference type="InterPro" id="IPR018303">
    <property type="entry name" value="ATPase_P-typ_P_site"/>
</dbReference>
<evidence type="ECO:0000256" key="5">
    <source>
        <dbReference type="ARBA" id="ARBA00022553"/>
    </source>
</evidence>
<dbReference type="InterPro" id="IPR023298">
    <property type="entry name" value="ATPase_P-typ_TM_dom_sf"/>
</dbReference>
<protein>
    <submittedName>
        <fullName evidence="17">Heavy metal translocating P-type ATPase</fullName>
    </submittedName>
</protein>
<keyword evidence="14 15" id="KW-0472">Membrane</keyword>
<evidence type="ECO:0000256" key="6">
    <source>
        <dbReference type="ARBA" id="ARBA00022692"/>
    </source>
</evidence>
<dbReference type="NCBIfam" id="TIGR01525">
    <property type="entry name" value="ATPase-IB_hvy"/>
    <property type="match status" value="1"/>
</dbReference>
<keyword evidence="11" id="KW-1278">Translocase</keyword>
<dbReference type="InterPro" id="IPR006121">
    <property type="entry name" value="HMA_dom"/>
</dbReference>
<dbReference type="NCBIfam" id="TIGR01511">
    <property type="entry name" value="ATPase-IB1_Cu"/>
    <property type="match status" value="1"/>
</dbReference>
<evidence type="ECO:0000256" key="8">
    <source>
        <dbReference type="ARBA" id="ARBA00022741"/>
    </source>
</evidence>
<keyword evidence="10" id="KW-0460">Magnesium</keyword>
<evidence type="ECO:0000256" key="13">
    <source>
        <dbReference type="ARBA" id="ARBA00023065"/>
    </source>
</evidence>
<dbReference type="PROSITE" id="PS00154">
    <property type="entry name" value="ATPASE_E1_E2"/>
    <property type="match status" value="1"/>
</dbReference>
<feature type="transmembrane region" description="Helical" evidence="15">
    <location>
        <begin position="111"/>
        <end position="134"/>
    </location>
</feature>
<dbReference type="RefSeq" id="WP_343165255.1">
    <property type="nucleotide sequence ID" value="NZ_JBHRSV010000031.1"/>
</dbReference>
<accession>A0ABV7A185</accession>
<feature type="transmembrane region" description="Helical" evidence="15">
    <location>
        <begin position="183"/>
        <end position="202"/>
    </location>
</feature>
<name>A0ABV7A185_9PROT</name>
<dbReference type="Gene3D" id="3.40.50.1000">
    <property type="entry name" value="HAD superfamily/HAD-like"/>
    <property type="match status" value="1"/>
</dbReference>
<dbReference type="InterPro" id="IPR008250">
    <property type="entry name" value="ATPase_P-typ_transduc_dom_A_sf"/>
</dbReference>
<gene>
    <name evidence="17" type="ORF">ACFOOR_14995</name>
</gene>
<keyword evidence="12 15" id="KW-1133">Transmembrane helix</keyword>
<dbReference type="PROSITE" id="PS50846">
    <property type="entry name" value="HMA_2"/>
    <property type="match status" value="1"/>
</dbReference>
<dbReference type="Gene3D" id="3.40.1110.10">
    <property type="entry name" value="Calcium-transporting ATPase, cytoplasmic domain N"/>
    <property type="match status" value="1"/>
</dbReference>
<dbReference type="InterPro" id="IPR036412">
    <property type="entry name" value="HAD-like_sf"/>
</dbReference>
<keyword evidence="8 15" id="KW-0547">Nucleotide-binding</keyword>
<keyword evidence="7 15" id="KW-0479">Metal-binding</keyword>
<comment type="subcellular location">
    <subcellularLocation>
        <location evidence="1">Cell membrane</location>
        <topology evidence="1">Multi-pass membrane protein</topology>
    </subcellularLocation>
</comment>
<dbReference type="SUPFAM" id="SSF81665">
    <property type="entry name" value="Calcium ATPase, transmembrane domain M"/>
    <property type="match status" value="1"/>
</dbReference>
<evidence type="ECO:0000256" key="9">
    <source>
        <dbReference type="ARBA" id="ARBA00022840"/>
    </source>
</evidence>
<dbReference type="SUPFAM" id="SSF81653">
    <property type="entry name" value="Calcium ATPase, transduction domain A"/>
    <property type="match status" value="1"/>
</dbReference>
<keyword evidence="4 15" id="KW-1003">Cell membrane</keyword>
<dbReference type="PRINTS" id="PR00119">
    <property type="entry name" value="CATATPASE"/>
</dbReference>
<comment type="similarity">
    <text evidence="2 15">Belongs to the cation transport ATPase (P-type) (TC 3.A.3) family. Type IB subfamily.</text>
</comment>
<dbReference type="NCBIfam" id="TIGR01512">
    <property type="entry name" value="ATPase-IB2_Cd"/>
    <property type="match status" value="1"/>
</dbReference>
<dbReference type="Pfam" id="PF00122">
    <property type="entry name" value="E1-E2_ATPase"/>
    <property type="match status" value="1"/>
</dbReference>
<evidence type="ECO:0000256" key="1">
    <source>
        <dbReference type="ARBA" id="ARBA00004651"/>
    </source>
</evidence>
<dbReference type="Pfam" id="PF00702">
    <property type="entry name" value="Hydrolase"/>
    <property type="match status" value="1"/>
</dbReference>
<dbReference type="InterPro" id="IPR027256">
    <property type="entry name" value="P-typ_ATPase_IB"/>
</dbReference>
<evidence type="ECO:0000256" key="12">
    <source>
        <dbReference type="ARBA" id="ARBA00022989"/>
    </source>
</evidence>
<feature type="transmembrane region" description="Helical" evidence="15">
    <location>
        <begin position="146"/>
        <end position="163"/>
    </location>
</feature>
<feature type="transmembrane region" description="Helical" evidence="15">
    <location>
        <begin position="208"/>
        <end position="225"/>
    </location>
</feature>
<keyword evidence="18" id="KW-1185">Reference proteome</keyword>
<organism evidence="17 18">
    <name type="scientific">Hyphobacterium vulgare</name>
    <dbReference type="NCBI Taxonomy" id="1736751"/>
    <lineage>
        <taxon>Bacteria</taxon>
        <taxon>Pseudomonadati</taxon>
        <taxon>Pseudomonadota</taxon>
        <taxon>Alphaproteobacteria</taxon>
        <taxon>Maricaulales</taxon>
        <taxon>Maricaulaceae</taxon>
        <taxon>Hyphobacterium</taxon>
    </lineage>
</organism>
<keyword evidence="6 15" id="KW-0812">Transmembrane</keyword>
<keyword evidence="13" id="KW-0406">Ion transport</keyword>
<evidence type="ECO:0000256" key="10">
    <source>
        <dbReference type="ARBA" id="ARBA00022842"/>
    </source>
</evidence>
<keyword evidence="5" id="KW-0597">Phosphoprotein</keyword>
<evidence type="ECO:0000256" key="2">
    <source>
        <dbReference type="ARBA" id="ARBA00006024"/>
    </source>
</evidence>